<organism evidence="2 3">
    <name type="scientific">Mycolicibacterium chubuense (strain NBB4)</name>
    <name type="common">Mycobacterium chubuense</name>
    <dbReference type="NCBI Taxonomy" id="710421"/>
    <lineage>
        <taxon>Bacteria</taxon>
        <taxon>Bacillati</taxon>
        <taxon>Actinomycetota</taxon>
        <taxon>Actinomycetes</taxon>
        <taxon>Mycobacteriales</taxon>
        <taxon>Mycobacteriaceae</taxon>
        <taxon>Mycolicibacterium</taxon>
    </lineage>
</organism>
<feature type="domain" description="CDGP" evidence="1">
    <location>
        <begin position="52"/>
        <end position="85"/>
    </location>
</feature>
<evidence type="ECO:0000259" key="1">
    <source>
        <dbReference type="Pfam" id="PF24238"/>
    </source>
</evidence>
<name>I4BP24_MYCCN</name>
<reference evidence="2 3" key="1">
    <citation type="submission" date="2012-06" db="EMBL/GenBank/DDBJ databases">
        <title>Complete sequence of chromosome of Mycobacterium chubuense NBB4.</title>
        <authorList>
            <consortium name="US DOE Joint Genome Institute"/>
            <person name="Lucas S."/>
            <person name="Han J."/>
            <person name="Lapidus A."/>
            <person name="Cheng J.-F."/>
            <person name="Goodwin L."/>
            <person name="Pitluck S."/>
            <person name="Peters L."/>
            <person name="Mikhailova N."/>
            <person name="Teshima H."/>
            <person name="Detter J.C."/>
            <person name="Han C."/>
            <person name="Tapia R."/>
            <person name="Land M."/>
            <person name="Hauser L."/>
            <person name="Kyrpides N."/>
            <person name="Ivanova N."/>
            <person name="Pagani I."/>
            <person name="Mattes T."/>
            <person name="Holmes A."/>
            <person name="Rutledge P."/>
            <person name="Paulsen I."/>
            <person name="Coleman N."/>
            <person name="Woyke T."/>
        </authorList>
    </citation>
    <scope>NUCLEOTIDE SEQUENCE [LARGE SCALE GENOMIC DNA]</scope>
    <source>
        <strain evidence="2 3">NBB4</strain>
    </source>
</reference>
<dbReference type="AlphaFoldDB" id="I4BP24"/>
<dbReference type="Pfam" id="PF24238">
    <property type="entry name" value="CDGP"/>
    <property type="match status" value="1"/>
</dbReference>
<proteinExistence type="predicted"/>
<dbReference type="InterPro" id="IPR056271">
    <property type="entry name" value="CDGP_dom"/>
</dbReference>
<sequence length="90" mass="9173" precursor="true">MRRIIIGIGAVVAGLLLAGLLFGGIAQVLGKVQHEPPIQATGPCGGAVILGNGGSQCDGPIQPDGSFTRCTSVYVLGFGGWSCYTVYPPR</sequence>
<dbReference type="RefSeq" id="WP_014817499.1">
    <property type="nucleotide sequence ID" value="NC_018027.1"/>
</dbReference>
<dbReference type="HOGENOM" id="CLU_2538924_0_0_11"/>
<evidence type="ECO:0000313" key="3">
    <source>
        <dbReference type="Proteomes" id="UP000006057"/>
    </source>
</evidence>
<dbReference type="PATRIC" id="fig|710421.3.peg.4314"/>
<evidence type="ECO:0000313" key="2">
    <source>
        <dbReference type="EMBL" id="AFM19031.1"/>
    </source>
</evidence>
<dbReference type="Proteomes" id="UP000006057">
    <property type="component" value="Chromosome"/>
</dbReference>
<keyword evidence="3" id="KW-1185">Reference proteome</keyword>
<accession>I4BP24</accession>
<dbReference type="OrthoDB" id="4635821at2"/>
<gene>
    <name evidence="2" type="ordered locus">Mycch_4321</name>
</gene>
<dbReference type="EMBL" id="CP003053">
    <property type="protein sequence ID" value="AFM19031.1"/>
    <property type="molecule type" value="Genomic_DNA"/>
</dbReference>
<protein>
    <recommendedName>
        <fullName evidence="1">CDGP domain-containing protein</fullName>
    </recommendedName>
</protein>
<dbReference type="KEGG" id="mcb:Mycch_4321"/>